<keyword evidence="7 14" id="KW-0808">Transferase</keyword>
<dbReference type="InterPro" id="IPR000467">
    <property type="entry name" value="G_patch_dom"/>
</dbReference>
<dbReference type="Proteomes" id="UP000663829">
    <property type="component" value="Unassembled WGS sequence"/>
</dbReference>
<evidence type="ECO:0000256" key="8">
    <source>
        <dbReference type="ARBA" id="ARBA00022691"/>
    </source>
</evidence>
<dbReference type="EC" id="2.1.1.296" evidence="3"/>
<dbReference type="GO" id="GO:0120550">
    <property type="term" value="F:methyltransferase cap2 activity"/>
    <property type="evidence" value="ECO:0007669"/>
    <property type="project" value="UniProtKB-EC"/>
</dbReference>
<feature type="domain" description="WW" evidence="16">
    <location>
        <begin position="983"/>
        <end position="1017"/>
    </location>
</feature>
<evidence type="ECO:0000256" key="12">
    <source>
        <dbReference type="ARBA" id="ARBA00049042"/>
    </source>
</evidence>
<dbReference type="Proteomes" id="UP000677228">
    <property type="component" value="Unassembled WGS sequence"/>
</dbReference>
<dbReference type="GO" id="GO:0005634">
    <property type="term" value="C:nucleus"/>
    <property type="evidence" value="ECO:0007669"/>
    <property type="project" value="UniProtKB-SubCell"/>
</dbReference>
<feature type="region of interest" description="Disordered" evidence="15">
    <location>
        <begin position="1"/>
        <end position="28"/>
    </location>
</feature>
<dbReference type="PROSITE" id="PS50174">
    <property type="entry name" value="G_PATCH"/>
    <property type="match status" value="1"/>
</dbReference>
<organism evidence="19 23">
    <name type="scientific">Didymodactylos carnosus</name>
    <dbReference type="NCBI Taxonomy" id="1234261"/>
    <lineage>
        <taxon>Eukaryota</taxon>
        <taxon>Metazoa</taxon>
        <taxon>Spiralia</taxon>
        <taxon>Gnathifera</taxon>
        <taxon>Rotifera</taxon>
        <taxon>Eurotatoria</taxon>
        <taxon>Bdelloidea</taxon>
        <taxon>Philodinida</taxon>
        <taxon>Philodinidae</taxon>
        <taxon>Didymodactylos</taxon>
    </lineage>
</organism>
<evidence type="ECO:0000256" key="7">
    <source>
        <dbReference type="ARBA" id="ARBA00022679"/>
    </source>
</evidence>
<evidence type="ECO:0000256" key="1">
    <source>
        <dbReference type="ARBA" id="ARBA00002664"/>
    </source>
</evidence>
<dbReference type="PROSITE" id="PS50020">
    <property type="entry name" value="WW_DOMAIN_2"/>
    <property type="match status" value="1"/>
</dbReference>
<evidence type="ECO:0000256" key="9">
    <source>
        <dbReference type="ARBA" id="ARBA00032227"/>
    </source>
</evidence>
<feature type="region of interest" description="Disordered" evidence="15">
    <location>
        <begin position="471"/>
        <end position="510"/>
    </location>
</feature>
<dbReference type="GO" id="GO:0006370">
    <property type="term" value="P:7-methylguanosine mRNA capping"/>
    <property type="evidence" value="ECO:0007669"/>
    <property type="project" value="UniProtKB-UniRule"/>
</dbReference>
<dbReference type="Pfam" id="PF00397">
    <property type="entry name" value="WW"/>
    <property type="match status" value="1"/>
</dbReference>
<feature type="domain" description="Adrift-type SAM-dependent 2'-O-MTase" evidence="18">
    <location>
        <begin position="136"/>
        <end position="353"/>
    </location>
</feature>
<keyword evidence="6 14" id="KW-0489">Methyltransferase</keyword>
<proteinExistence type="predicted"/>
<dbReference type="Gene3D" id="3.40.50.12760">
    <property type="match status" value="2"/>
</dbReference>
<name>A0A814BWF3_9BILA</name>
<keyword evidence="8 14" id="KW-0949">S-adenosyl-L-methionine</keyword>
<evidence type="ECO:0000256" key="15">
    <source>
        <dbReference type="SAM" id="MobiDB-lite"/>
    </source>
</evidence>
<dbReference type="EMBL" id="CAJOBC010002021">
    <property type="protein sequence ID" value="CAF3711226.1"/>
    <property type="molecule type" value="Genomic_DNA"/>
</dbReference>
<accession>A0A814BWF3</accession>
<comment type="function">
    <text evidence="1">S-adenosyl-L-methionine-dependent methyltransferase that mediates mRNA cap1 2'-O-ribose methylation to the 5'-cap structure of mRNAs. Methylates the ribose of the first nucleotide of a m(7)GpppG-capped mRNA and small nuclear RNA (snRNA) to produce m(7)GpppRm (cap1). Displays a preference for cap0 transcripts. Cap1 modification is linked to higher levels of translation. May be involved in the interferon response pathway.</text>
</comment>
<dbReference type="SMART" id="SM00443">
    <property type="entry name" value="G_patch"/>
    <property type="match status" value="1"/>
</dbReference>
<feature type="domain" description="G-patch" evidence="17">
    <location>
        <begin position="549"/>
        <end position="595"/>
    </location>
</feature>
<evidence type="ECO:0000256" key="6">
    <source>
        <dbReference type="ARBA" id="ARBA00022603"/>
    </source>
</evidence>
<dbReference type="GO" id="GO:0004483">
    <property type="term" value="F:methyltransferase cap1 activity"/>
    <property type="evidence" value="ECO:0007669"/>
    <property type="project" value="UniProtKB-UniRule"/>
</dbReference>
<evidence type="ECO:0000313" key="22">
    <source>
        <dbReference type="EMBL" id="CAF4124813.1"/>
    </source>
</evidence>
<evidence type="ECO:0000256" key="3">
    <source>
        <dbReference type="ARBA" id="ARBA00012770"/>
    </source>
</evidence>
<dbReference type="Pfam" id="PF01728">
    <property type="entry name" value="FtsJ"/>
    <property type="match status" value="2"/>
</dbReference>
<dbReference type="PROSITE" id="PS51614">
    <property type="entry name" value="SAM_MT_ADRIFT"/>
    <property type="match status" value="1"/>
</dbReference>
<feature type="compositionally biased region" description="Basic and acidic residues" evidence="15">
    <location>
        <begin position="493"/>
        <end position="510"/>
    </location>
</feature>
<feature type="binding site" evidence="14">
    <location>
        <position position="266"/>
    </location>
    <ligand>
        <name>S-adenosyl-L-methionine</name>
        <dbReference type="ChEBI" id="CHEBI:59789"/>
    </ligand>
</feature>
<evidence type="ECO:0000256" key="5">
    <source>
        <dbReference type="ARBA" id="ARBA00021136"/>
    </source>
</evidence>
<evidence type="ECO:0000259" key="16">
    <source>
        <dbReference type="PROSITE" id="PS50020"/>
    </source>
</evidence>
<evidence type="ECO:0000313" key="21">
    <source>
        <dbReference type="EMBL" id="CAF3711226.1"/>
    </source>
</evidence>
<comment type="caution">
    <text evidence="19">The sequence shown here is derived from an EMBL/GenBank/DDBJ whole genome shotgun (WGS) entry which is preliminary data.</text>
</comment>
<dbReference type="Proteomes" id="UP000682733">
    <property type="component" value="Unassembled WGS sequence"/>
</dbReference>
<keyword evidence="23" id="KW-1185">Reference proteome</keyword>
<dbReference type="EC" id="2.1.1.57" evidence="2"/>
<evidence type="ECO:0000313" key="23">
    <source>
        <dbReference type="Proteomes" id="UP000663829"/>
    </source>
</evidence>
<sequence>MSSYNTYGYRQGGRGGTGYRGRNYDNGNYQPRYNASTLTDKEEETINRNFGDLFKKDYHFPLLTEKDKAPVNVKITEKLFTTERWKIPELMALKESINTTRNRLNEKDIKVWHEHTRKTNMTGQVAFTLRKRFNIEMCTNAWIKMTELLVRYRLIPINLPEKYFRSIHLCEAPGAFICATNHKLRQQHGSWGIGRVAPEFKWEWTGLSLNPYYEGNDAAAMVDDDRFIVETYKSWFFGVDNSGNILDQENIRCLWCEKKASLVTADGSVDASGDPNEQESIVSELHYAEAVTAMGILEKGGSLVLKMFNVFECETVCLLYILAVHFKELSISKPATSKAGNAETYVVARGFNGISSELLKHLLSFVSPVFPPNVAMLPLESIKEDKYFLSAMIECATKFTNWQKQAIERNLELEDLWNSNVATAVSNQVRDVTEAYISQYHIKEIHRNDRIVTWLELDGSAKNLGNSASLARGGLQQRTGGTLKNRREKKRKREEFVVGDKDTSEPETKKVNLGQGSSVVYGRQDIPETVSRLPLRSNTTIEVSSSSDSMSIGMRLMKKAGYKEGQGLGASEQGRVNPIEVFQREGNAGLGHHRAAIDDSDDDDNSMPTVPDEPFFDENKLPPSISYSQLPINKNCVLVGHKIKHVISSLFVRPDKFQKLYQTREVIHSLLVKTDSFKSYSRQLFLSDSLDSIPFDTRFQYPETALQLSSLDKKFNILPCDTLRQQLPFLVVSNKDQGFVEYISWQQRDLLKGQAFVPSSSLSSNSIISYHLFTEFFTVDQPVREKVSLIVADISASPDVALKSRYVEYEMKLQLTQLCRHALKCLTENGHFVCKVSDVFTRFTAGVIYLLYKSFKNIQIWKSFTLNPALPDRFLVCQGYLPIRSTGFIEHLDYVTAQLTVNRSDVLEIVPINCLLEREFQIYLADSALYLVQQETQALKKLLWCHRNEKLSSMSIKKHLIEAANLLNNTRRKVIVIEPDEGLKLPKGWTKNFSESKKLWYFFNTETGQSIWEQDWKGGTS</sequence>
<dbReference type="GO" id="GO:0003676">
    <property type="term" value="F:nucleic acid binding"/>
    <property type="evidence" value="ECO:0007669"/>
    <property type="project" value="UniProtKB-UniRule"/>
</dbReference>
<dbReference type="EMBL" id="CAJNOQ010002021">
    <property type="protein sequence ID" value="CAF0933640.1"/>
    <property type="molecule type" value="Genomic_DNA"/>
</dbReference>
<evidence type="ECO:0000313" key="19">
    <source>
        <dbReference type="EMBL" id="CAF0933640.1"/>
    </source>
</evidence>
<dbReference type="InterPro" id="IPR029063">
    <property type="entry name" value="SAM-dependent_MTases_sf"/>
</dbReference>
<dbReference type="AlphaFoldDB" id="A0A814BWF3"/>
<evidence type="ECO:0000256" key="2">
    <source>
        <dbReference type="ARBA" id="ARBA00011923"/>
    </source>
</evidence>
<dbReference type="PANTHER" id="PTHR16121:SF2">
    <property type="entry name" value="CAP-SPECIFIC MRNA (NUCLEOSIDE-2'-O-)-METHYLTRANSFERASE 2"/>
    <property type="match status" value="1"/>
</dbReference>
<feature type="compositionally biased region" description="Gly residues" evidence="15">
    <location>
        <begin position="10"/>
        <end position="19"/>
    </location>
</feature>
<evidence type="ECO:0000259" key="17">
    <source>
        <dbReference type="PROSITE" id="PS50174"/>
    </source>
</evidence>
<dbReference type="Gene3D" id="2.20.70.10">
    <property type="match status" value="1"/>
</dbReference>
<evidence type="ECO:0000256" key="13">
    <source>
        <dbReference type="ARBA" id="ARBA00049477"/>
    </source>
</evidence>
<dbReference type="InterPro" id="IPR036020">
    <property type="entry name" value="WW_dom_sf"/>
</dbReference>
<dbReference type="EMBL" id="CAJOBA010042002">
    <property type="protein sequence ID" value="CAF4124813.1"/>
    <property type="molecule type" value="Genomic_DNA"/>
</dbReference>
<evidence type="ECO:0000259" key="18">
    <source>
        <dbReference type="PROSITE" id="PS51614"/>
    </source>
</evidence>
<dbReference type="SUPFAM" id="SSF51045">
    <property type="entry name" value="WW domain"/>
    <property type="match status" value="1"/>
</dbReference>
<dbReference type="GO" id="GO:0032259">
    <property type="term" value="P:methylation"/>
    <property type="evidence" value="ECO:0007669"/>
    <property type="project" value="UniProtKB-KW"/>
</dbReference>
<dbReference type="Pfam" id="PF01585">
    <property type="entry name" value="G-patch"/>
    <property type="match status" value="1"/>
</dbReference>
<evidence type="ECO:0000256" key="4">
    <source>
        <dbReference type="ARBA" id="ARBA00021134"/>
    </source>
</evidence>
<dbReference type="InterPro" id="IPR025807">
    <property type="entry name" value="Adrift-typ_MeTrfase"/>
</dbReference>
<dbReference type="InterPro" id="IPR050851">
    <property type="entry name" value="mRNA_Cap_2O-Ribose_MeTrfase"/>
</dbReference>
<feature type="binding site" evidence="14">
    <location>
        <position position="202"/>
    </location>
    <ligand>
        <name>S-adenosyl-L-methionine</name>
        <dbReference type="ChEBI" id="CHEBI:59789"/>
    </ligand>
</feature>
<dbReference type="Proteomes" id="UP000681722">
    <property type="component" value="Unassembled WGS sequence"/>
</dbReference>
<dbReference type="GO" id="GO:0005737">
    <property type="term" value="C:cytoplasm"/>
    <property type="evidence" value="ECO:0007669"/>
    <property type="project" value="TreeGrafter"/>
</dbReference>
<dbReference type="SMART" id="SM00456">
    <property type="entry name" value="WW"/>
    <property type="match status" value="1"/>
</dbReference>
<feature type="active site" description="Proton acceptor" evidence="14">
    <location>
        <position position="306"/>
    </location>
</feature>
<dbReference type="PANTHER" id="PTHR16121">
    <property type="entry name" value="CAP-SPECIFIC MRNA (NUCLEOSIDE-2'-O-)-METHYLTRANSFERASE 1-RELATED"/>
    <property type="match status" value="1"/>
</dbReference>
<gene>
    <name evidence="19" type="ORF">GPM918_LOCUS10322</name>
    <name evidence="20" type="ORF">OVA965_LOCUS29206</name>
    <name evidence="21" type="ORF">SRO942_LOCUS10323</name>
    <name evidence="22" type="ORF">TMI583_LOCUS29974</name>
</gene>
<evidence type="ECO:0000256" key="11">
    <source>
        <dbReference type="ARBA" id="ARBA00032519"/>
    </source>
</evidence>
<evidence type="ECO:0000256" key="10">
    <source>
        <dbReference type="ARBA" id="ARBA00032504"/>
    </source>
</evidence>
<dbReference type="InterPro" id="IPR001202">
    <property type="entry name" value="WW_dom"/>
</dbReference>
<feature type="binding site" evidence="14">
    <location>
        <position position="174"/>
    </location>
    <ligand>
        <name>S-adenosyl-L-methionine</name>
        <dbReference type="ChEBI" id="CHEBI:59789"/>
    </ligand>
</feature>
<evidence type="ECO:0000256" key="14">
    <source>
        <dbReference type="PROSITE-ProRule" id="PRU00946"/>
    </source>
</evidence>
<dbReference type="CDD" id="cd00201">
    <property type="entry name" value="WW"/>
    <property type="match status" value="1"/>
</dbReference>
<dbReference type="InterPro" id="IPR002877">
    <property type="entry name" value="RNA_MeTrfase_FtsJ_dom"/>
</dbReference>
<dbReference type="SUPFAM" id="SSF53335">
    <property type="entry name" value="S-adenosyl-L-methionine-dependent methyltransferases"/>
    <property type="match status" value="2"/>
</dbReference>
<comment type="catalytic activity">
    <reaction evidence="13">
        <text>a 5'-end (N(7)-methyl 5'-triphosphoguanosine)-(2'-O-methyl-ribonucleoside)-(ribonucleotide) in mRNA + S-adenosyl-L-methionine = a 5'-end (N(7)-methyl 5'-triphosphoguanosine)-(2'-O-methyl-ribonucleoside)-(2'-O-methyl-ribonucleotide) in mRNA + S-adenosyl-L-homocysteine + H(+)</text>
        <dbReference type="Rhea" id="RHEA:67024"/>
        <dbReference type="Rhea" id="RHEA-COMP:17169"/>
        <dbReference type="Rhea" id="RHEA-COMP:17170"/>
        <dbReference type="ChEBI" id="CHEBI:15378"/>
        <dbReference type="ChEBI" id="CHEBI:57856"/>
        <dbReference type="ChEBI" id="CHEBI:59789"/>
        <dbReference type="ChEBI" id="CHEBI:167612"/>
        <dbReference type="ChEBI" id="CHEBI:167614"/>
        <dbReference type="EC" id="2.1.1.296"/>
    </reaction>
</comment>
<dbReference type="OrthoDB" id="429597at2759"/>
<comment type="catalytic activity">
    <reaction evidence="12">
        <text>a 5'-end (N(7)-methyl 5'-triphosphoguanosine)-ribonucleoside in mRNA + S-adenosyl-L-methionine = a 5'-end (N(7)-methyl 5'-triphosphoguanosine)-(2'-O-methyl-ribonucleoside) in mRNA + S-adenosyl-L-homocysteine + H(+)</text>
        <dbReference type="Rhea" id="RHEA:67020"/>
        <dbReference type="Rhea" id="RHEA-COMP:17167"/>
        <dbReference type="Rhea" id="RHEA-COMP:17168"/>
        <dbReference type="ChEBI" id="CHEBI:15378"/>
        <dbReference type="ChEBI" id="CHEBI:57856"/>
        <dbReference type="ChEBI" id="CHEBI:59789"/>
        <dbReference type="ChEBI" id="CHEBI:156461"/>
        <dbReference type="ChEBI" id="CHEBI:167609"/>
        <dbReference type="EC" id="2.1.1.57"/>
    </reaction>
</comment>
<protein>
    <recommendedName>
        <fullName evidence="5">Cap-specific mRNA (nucleoside-2'-O-)-methyltransferase 1</fullName>
        <ecNumber evidence="3">2.1.1.296</ecNumber>
        <ecNumber evidence="2">2.1.1.57</ecNumber>
    </recommendedName>
    <alternativeName>
        <fullName evidence="11">Cap methyltransferase 1</fullName>
    </alternativeName>
    <alternativeName>
        <fullName evidence="4">Cap-specific mRNA (nucleoside-2'-O-)-methyltransferase 2</fullName>
    </alternativeName>
    <alternativeName>
        <fullName evidence="10">Cap1 2'O-ribose methyltransferase 1</fullName>
    </alternativeName>
    <alternativeName>
        <fullName evidence="9">FtsJ methyltransferase domain-containing protein 2</fullName>
    </alternativeName>
</protein>
<evidence type="ECO:0000313" key="20">
    <source>
        <dbReference type="EMBL" id="CAF1315857.1"/>
    </source>
</evidence>
<reference evidence="19" key="1">
    <citation type="submission" date="2021-02" db="EMBL/GenBank/DDBJ databases">
        <authorList>
            <person name="Nowell W R."/>
        </authorList>
    </citation>
    <scope>NUCLEOTIDE SEQUENCE</scope>
</reference>
<dbReference type="EMBL" id="CAJNOK010020402">
    <property type="protein sequence ID" value="CAF1315857.1"/>
    <property type="molecule type" value="Genomic_DNA"/>
</dbReference>
<dbReference type="GO" id="GO:0016556">
    <property type="term" value="P:mRNA modification"/>
    <property type="evidence" value="ECO:0007669"/>
    <property type="project" value="UniProtKB-UniRule"/>
</dbReference>